<dbReference type="InterPro" id="IPR000962">
    <property type="entry name" value="Znf_DskA_TraR"/>
</dbReference>
<feature type="zinc finger region" description="dksA C4-type" evidence="4">
    <location>
        <begin position="167"/>
        <end position="191"/>
    </location>
</feature>
<evidence type="ECO:0000256" key="1">
    <source>
        <dbReference type="ARBA" id="ARBA00022723"/>
    </source>
</evidence>
<keyword evidence="8" id="KW-1185">Reference proteome</keyword>
<feature type="region of interest" description="Disordered" evidence="5">
    <location>
        <begin position="112"/>
        <end position="131"/>
    </location>
</feature>
<dbReference type="Pfam" id="PF01258">
    <property type="entry name" value="zf-dskA_traR"/>
    <property type="match status" value="1"/>
</dbReference>
<dbReference type="PANTHER" id="PTHR33823:SF2">
    <property type="entry name" value="RNA POLYMERASE-BINDING TRANSCRIPTION FACTOR DKSA"/>
    <property type="match status" value="1"/>
</dbReference>
<evidence type="ECO:0000256" key="5">
    <source>
        <dbReference type="SAM" id="MobiDB-lite"/>
    </source>
</evidence>
<dbReference type="InterPro" id="IPR037187">
    <property type="entry name" value="DnaK_N"/>
</dbReference>
<dbReference type="PROSITE" id="PS01102">
    <property type="entry name" value="ZF_DKSA_1"/>
    <property type="match status" value="1"/>
</dbReference>
<name>A0ABQ4F5Z8_9ACTN</name>
<comment type="caution">
    <text evidence="7">The sequence shown here is derived from an EMBL/GenBank/DDBJ whole genome shotgun (WGS) entry which is preliminary data.</text>
</comment>
<dbReference type="SUPFAM" id="SSF57716">
    <property type="entry name" value="Glucocorticoid receptor-like (DNA-binding domain)"/>
    <property type="match status" value="1"/>
</dbReference>
<evidence type="ECO:0000259" key="6">
    <source>
        <dbReference type="Pfam" id="PF01258"/>
    </source>
</evidence>
<evidence type="ECO:0000256" key="3">
    <source>
        <dbReference type="ARBA" id="ARBA00022833"/>
    </source>
</evidence>
<evidence type="ECO:0000313" key="8">
    <source>
        <dbReference type="Proteomes" id="UP000651728"/>
    </source>
</evidence>
<keyword evidence="1" id="KW-0479">Metal-binding</keyword>
<organism evidence="7 8">
    <name type="scientific">Microbispora amethystogenes</name>
    <dbReference type="NCBI Taxonomy" id="1427754"/>
    <lineage>
        <taxon>Bacteria</taxon>
        <taxon>Bacillati</taxon>
        <taxon>Actinomycetota</taxon>
        <taxon>Actinomycetes</taxon>
        <taxon>Streptosporangiales</taxon>
        <taxon>Streptosporangiaceae</taxon>
        <taxon>Microbispora</taxon>
    </lineage>
</organism>
<feature type="compositionally biased region" description="Low complexity" evidence="5">
    <location>
        <begin position="120"/>
        <end position="130"/>
    </location>
</feature>
<dbReference type="Gene3D" id="1.20.120.910">
    <property type="entry name" value="DksA, coiled-coil domain"/>
    <property type="match status" value="1"/>
</dbReference>
<keyword evidence="2" id="KW-0863">Zinc-finger</keyword>
<sequence>MGETRVRSGLRGEYVGGTYADTGRNWPNVPFGYGWGKGLGEPVADSLSATYASQTWSKCSCAKGRPAMTIRTARTAISDDVWSAEELAGVRERLRHEIEELRADIARAEEQLASGDVSQGAGDDPADAGAKTYEREREIALTLNARDLLAQNERAIARVDAGTYGECESCHKPIGKERLRAFPRATLCVACKQREERR</sequence>
<dbReference type="InterPro" id="IPR020458">
    <property type="entry name" value="Znf_DskA_TraR_CS"/>
</dbReference>
<evidence type="ECO:0000313" key="7">
    <source>
        <dbReference type="EMBL" id="GIH30234.1"/>
    </source>
</evidence>
<dbReference type="EMBL" id="BOOB01000003">
    <property type="protein sequence ID" value="GIH30234.1"/>
    <property type="molecule type" value="Genomic_DNA"/>
</dbReference>
<protein>
    <recommendedName>
        <fullName evidence="6">Zinc finger DksA/TraR C4-type domain-containing protein</fullName>
    </recommendedName>
</protein>
<dbReference type="PANTHER" id="PTHR33823">
    <property type="entry name" value="RNA POLYMERASE-BINDING TRANSCRIPTION FACTOR DKSA-RELATED"/>
    <property type="match status" value="1"/>
</dbReference>
<dbReference type="SUPFAM" id="SSF109635">
    <property type="entry name" value="DnaK suppressor protein DksA, alpha-hairpin domain"/>
    <property type="match status" value="1"/>
</dbReference>
<dbReference type="Proteomes" id="UP000651728">
    <property type="component" value="Unassembled WGS sequence"/>
</dbReference>
<proteinExistence type="predicted"/>
<dbReference type="PROSITE" id="PS51128">
    <property type="entry name" value="ZF_DKSA_2"/>
    <property type="match status" value="1"/>
</dbReference>
<reference evidence="7 8" key="1">
    <citation type="submission" date="2021-01" db="EMBL/GenBank/DDBJ databases">
        <title>Whole genome shotgun sequence of Microbispora amethystogenes NBRC 101907.</title>
        <authorList>
            <person name="Komaki H."/>
            <person name="Tamura T."/>
        </authorList>
    </citation>
    <scope>NUCLEOTIDE SEQUENCE [LARGE SCALE GENOMIC DNA]</scope>
    <source>
        <strain evidence="7 8">NBRC 101907</strain>
    </source>
</reference>
<feature type="domain" description="Zinc finger DksA/TraR C4-type" evidence="6">
    <location>
        <begin position="162"/>
        <end position="197"/>
    </location>
</feature>
<evidence type="ECO:0000256" key="4">
    <source>
        <dbReference type="PROSITE-ProRule" id="PRU00510"/>
    </source>
</evidence>
<gene>
    <name evidence="7" type="ORF">Mam01_03980</name>
</gene>
<accession>A0ABQ4F5Z8</accession>
<keyword evidence="3" id="KW-0862">Zinc</keyword>
<evidence type="ECO:0000256" key="2">
    <source>
        <dbReference type="ARBA" id="ARBA00022771"/>
    </source>
</evidence>